<evidence type="ECO:0000313" key="1">
    <source>
        <dbReference type="EMBL" id="KKM75688.1"/>
    </source>
</evidence>
<gene>
    <name evidence="1" type="ORF">LCGC14_1387710</name>
</gene>
<reference evidence="1" key="1">
    <citation type="journal article" date="2015" name="Nature">
        <title>Complex archaea that bridge the gap between prokaryotes and eukaryotes.</title>
        <authorList>
            <person name="Spang A."/>
            <person name="Saw J.H."/>
            <person name="Jorgensen S.L."/>
            <person name="Zaremba-Niedzwiedzka K."/>
            <person name="Martijn J."/>
            <person name="Lind A.E."/>
            <person name="van Eijk R."/>
            <person name="Schleper C."/>
            <person name="Guy L."/>
            <person name="Ettema T.J."/>
        </authorList>
    </citation>
    <scope>NUCLEOTIDE SEQUENCE</scope>
</reference>
<dbReference type="SUPFAM" id="SSF55729">
    <property type="entry name" value="Acyl-CoA N-acyltransferases (Nat)"/>
    <property type="match status" value="1"/>
</dbReference>
<dbReference type="EMBL" id="LAZR01008931">
    <property type="protein sequence ID" value="KKM75688.1"/>
    <property type="molecule type" value="Genomic_DNA"/>
</dbReference>
<evidence type="ECO:0008006" key="2">
    <source>
        <dbReference type="Google" id="ProtNLM"/>
    </source>
</evidence>
<comment type="caution">
    <text evidence="1">The sequence shown here is derived from an EMBL/GenBank/DDBJ whole genome shotgun (WGS) entry which is preliminary data.</text>
</comment>
<dbReference type="Gene3D" id="3.40.630.30">
    <property type="match status" value="1"/>
</dbReference>
<accession>A0A0F9K117</accession>
<dbReference type="InterPro" id="IPR016181">
    <property type="entry name" value="Acyl_CoA_acyltransferase"/>
</dbReference>
<organism evidence="1">
    <name type="scientific">marine sediment metagenome</name>
    <dbReference type="NCBI Taxonomy" id="412755"/>
    <lineage>
        <taxon>unclassified sequences</taxon>
        <taxon>metagenomes</taxon>
        <taxon>ecological metagenomes</taxon>
    </lineage>
</organism>
<protein>
    <recommendedName>
        <fullName evidence="2">BioF2-like acetyltransferase domain-containing protein</fullName>
    </recommendedName>
</protein>
<dbReference type="AlphaFoldDB" id="A0A0F9K117"/>
<sequence length="329" mass="34605">MSGPSPGYRSAAYAAALAHLGPLRPLGETDGFVIARDVPGAPGRTDLAGPYPLLCCADWSRLGPAVAALRDAAAGGTAAGRAGPEDDGAEGDRPVSLVLVTDPFCPLDASALSGIFPLCRVLHEHYLIDLAAPLALSRTHRRKLRAAPGLRFEMWPASRADLADLSRLYAGLVARHRIGDLRAFPAESLAHQLDVPGAELVTAWEGETLLGADLYYPDSPAGHEGGVMRAHLSAYSDRGYALSVSYPMMAHAIEALRGRARWLDLGGAPAGGEGVAQFKAGWTAQRRPSFLCGRVLDPAAYAALCPPGADTGYFPAYRAGEFTRPDALD</sequence>
<proteinExistence type="predicted"/>
<name>A0A0F9K117_9ZZZZ</name>